<proteinExistence type="predicted"/>
<dbReference type="EMBL" id="KK101208">
    <property type="protein sequence ID" value="KIZ01752.1"/>
    <property type="molecule type" value="Genomic_DNA"/>
</dbReference>
<dbReference type="AlphaFoldDB" id="A0A0D2MMH5"/>
<accession>A0A0D2MMH5</accession>
<evidence type="ECO:0000256" key="1">
    <source>
        <dbReference type="SAM" id="MobiDB-lite"/>
    </source>
</evidence>
<feature type="region of interest" description="Disordered" evidence="1">
    <location>
        <begin position="1"/>
        <end position="22"/>
    </location>
</feature>
<organism evidence="2 3">
    <name type="scientific">Monoraphidium neglectum</name>
    <dbReference type="NCBI Taxonomy" id="145388"/>
    <lineage>
        <taxon>Eukaryota</taxon>
        <taxon>Viridiplantae</taxon>
        <taxon>Chlorophyta</taxon>
        <taxon>core chlorophytes</taxon>
        <taxon>Chlorophyceae</taxon>
        <taxon>CS clade</taxon>
        <taxon>Sphaeropleales</taxon>
        <taxon>Selenastraceae</taxon>
        <taxon>Monoraphidium</taxon>
    </lineage>
</organism>
<gene>
    <name evidence="2" type="ORF">MNEG_6206</name>
</gene>
<dbReference type="KEGG" id="mng:MNEG_6206"/>
<keyword evidence="3" id="KW-1185">Reference proteome</keyword>
<dbReference type="OrthoDB" id="5952526at2759"/>
<sequence>MSVALDRGEVPTSRGGLRQDESSAVVIDGLLTDEERRELLAWLTSPDHDHTGPPPEDKWERACVDRDGDAATFGLRPEVIQRLREAPPPPAIALQARLAAMYPEWLVAHMPCEALLDDDEEVALSSHVANAVVYGDPCQWHLDADPACLPPAAPFVEHAGYYYNRRALCFDMEPGKPMFVTMMAYLNDEWREEWHAETLFADPETGTGVFVQPRPGRSWPG</sequence>
<dbReference type="Proteomes" id="UP000054498">
    <property type="component" value="Unassembled WGS sequence"/>
</dbReference>
<reference evidence="2 3" key="1">
    <citation type="journal article" date="2013" name="BMC Genomics">
        <title>Reconstruction of the lipid metabolism for the microalga Monoraphidium neglectum from its genome sequence reveals characteristics suitable for biofuel production.</title>
        <authorList>
            <person name="Bogen C."/>
            <person name="Al-Dilaimi A."/>
            <person name="Albersmeier A."/>
            <person name="Wichmann J."/>
            <person name="Grundmann M."/>
            <person name="Rupp O."/>
            <person name="Lauersen K.J."/>
            <person name="Blifernez-Klassen O."/>
            <person name="Kalinowski J."/>
            <person name="Goesmann A."/>
            <person name="Mussgnug J.H."/>
            <person name="Kruse O."/>
        </authorList>
    </citation>
    <scope>NUCLEOTIDE SEQUENCE [LARGE SCALE GENOMIC DNA]</scope>
    <source>
        <strain evidence="2 3">SAG 48.87</strain>
    </source>
</reference>
<protein>
    <submittedName>
        <fullName evidence="2">Uncharacterized protein</fullName>
    </submittedName>
</protein>
<dbReference type="Gene3D" id="2.60.120.620">
    <property type="entry name" value="q2cbj1_9rhob like domain"/>
    <property type="match status" value="1"/>
</dbReference>
<dbReference type="GeneID" id="25739082"/>
<evidence type="ECO:0000313" key="3">
    <source>
        <dbReference type="Proteomes" id="UP000054498"/>
    </source>
</evidence>
<dbReference type="PANTHER" id="PTHR35169:SF1">
    <property type="entry name" value="PROLYL 4-HYDROXYLASE ALPHA SUBUNIT FE(2+) 2OG DIOXYGENASE DOMAIN-CONTAINING PROTEIN"/>
    <property type="match status" value="1"/>
</dbReference>
<dbReference type="RefSeq" id="XP_013900771.1">
    <property type="nucleotide sequence ID" value="XM_014045317.1"/>
</dbReference>
<dbReference type="STRING" id="145388.A0A0D2MMH5"/>
<dbReference type="PANTHER" id="PTHR35169">
    <property type="entry name" value="FE2OG DIOXYGENASE DOMAIN-CONTAINING PROTEIN"/>
    <property type="match status" value="1"/>
</dbReference>
<name>A0A0D2MMH5_9CHLO</name>
<evidence type="ECO:0000313" key="2">
    <source>
        <dbReference type="EMBL" id="KIZ01752.1"/>
    </source>
</evidence>